<dbReference type="Proteomes" id="UP001056035">
    <property type="component" value="Chromosome"/>
</dbReference>
<dbReference type="RefSeq" id="WP_254573268.1">
    <property type="nucleotide sequence ID" value="NZ_CP098502.1"/>
</dbReference>
<feature type="chain" id="PRO_5046604223" evidence="2">
    <location>
        <begin position="28"/>
        <end position="107"/>
    </location>
</feature>
<sequence length="107" mass="10138">MTILGQPHHPRLAAGTLAAFAAVVAVAAAHGPAPATPPADPTHTAVVVSADAPPGPLPEAAVVRRVGGALEAQGVVLALLAHGYGAVIGVGPDARAAVGAARDGGVA</sequence>
<accession>A0ABY5E1A9</accession>
<protein>
    <submittedName>
        <fullName evidence="3">Uncharacterized protein</fullName>
    </submittedName>
</protein>
<keyword evidence="2" id="KW-0732">Signal</keyword>
<dbReference type="EMBL" id="CP098502">
    <property type="protein sequence ID" value="UTI66600.1"/>
    <property type="molecule type" value="Genomic_DNA"/>
</dbReference>
<keyword evidence="4" id="KW-1185">Reference proteome</keyword>
<evidence type="ECO:0000256" key="1">
    <source>
        <dbReference type="SAM" id="MobiDB-lite"/>
    </source>
</evidence>
<evidence type="ECO:0000313" key="4">
    <source>
        <dbReference type="Proteomes" id="UP001056035"/>
    </source>
</evidence>
<reference evidence="3 4" key="1">
    <citation type="submission" date="2022-06" db="EMBL/GenBank/DDBJ databases">
        <title>Paraconexibacter antarcticus.</title>
        <authorList>
            <person name="Kim C.S."/>
        </authorList>
    </citation>
    <scope>NUCLEOTIDE SEQUENCE [LARGE SCALE GENOMIC DNA]</scope>
    <source>
        <strain evidence="3 4">02-257</strain>
    </source>
</reference>
<proteinExistence type="predicted"/>
<evidence type="ECO:0000313" key="3">
    <source>
        <dbReference type="EMBL" id="UTI66600.1"/>
    </source>
</evidence>
<name>A0ABY5E1A9_9ACTN</name>
<gene>
    <name evidence="3" type="ORF">NBH00_10400</name>
</gene>
<feature type="signal peptide" evidence="2">
    <location>
        <begin position="1"/>
        <end position="27"/>
    </location>
</feature>
<evidence type="ECO:0000256" key="2">
    <source>
        <dbReference type="SAM" id="SignalP"/>
    </source>
</evidence>
<feature type="region of interest" description="Disordered" evidence="1">
    <location>
        <begin position="31"/>
        <end position="51"/>
    </location>
</feature>
<organism evidence="3 4">
    <name type="scientific">Paraconexibacter antarcticus</name>
    <dbReference type="NCBI Taxonomy" id="2949664"/>
    <lineage>
        <taxon>Bacteria</taxon>
        <taxon>Bacillati</taxon>
        <taxon>Actinomycetota</taxon>
        <taxon>Thermoleophilia</taxon>
        <taxon>Solirubrobacterales</taxon>
        <taxon>Paraconexibacteraceae</taxon>
        <taxon>Paraconexibacter</taxon>
    </lineage>
</organism>